<proteinExistence type="predicted"/>
<organism evidence="2 3">
    <name type="scientific">Tulasnella calospora MUT 4182</name>
    <dbReference type="NCBI Taxonomy" id="1051891"/>
    <lineage>
        <taxon>Eukaryota</taxon>
        <taxon>Fungi</taxon>
        <taxon>Dikarya</taxon>
        <taxon>Basidiomycota</taxon>
        <taxon>Agaricomycotina</taxon>
        <taxon>Agaricomycetes</taxon>
        <taxon>Cantharellales</taxon>
        <taxon>Tulasnellaceae</taxon>
        <taxon>Tulasnella</taxon>
    </lineage>
</organism>
<feature type="region of interest" description="Disordered" evidence="1">
    <location>
        <begin position="1"/>
        <end position="22"/>
    </location>
</feature>
<gene>
    <name evidence="2" type="ORF">M407DRAFT_29147</name>
</gene>
<dbReference type="EMBL" id="KN823145">
    <property type="protein sequence ID" value="KIO21218.1"/>
    <property type="molecule type" value="Genomic_DNA"/>
</dbReference>
<name>A0A0C3KI93_9AGAM</name>
<reference evidence="2 3" key="1">
    <citation type="submission" date="2014-04" db="EMBL/GenBank/DDBJ databases">
        <authorList>
            <consortium name="DOE Joint Genome Institute"/>
            <person name="Kuo A."/>
            <person name="Girlanda M."/>
            <person name="Perotto S."/>
            <person name="Kohler A."/>
            <person name="Nagy L.G."/>
            <person name="Floudas D."/>
            <person name="Copeland A."/>
            <person name="Barry K.W."/>
            <person name="Cichocki N."/>
            <person name="Veneault-Fourrey C."/>
            <person name="LaButti K."/>
            <person name="Lindquist E.A."/>
            <person name="Lipzen A."/>
            <person name="Lundell T."/>
            <person name="Morin E."/>
            <person name="Murat C."/>
            <person name="Sun H."/>
            <person name="Tunlid A."/>
            <person name="Henrissat B."/>
            <person name="Grigoriev I.V."/>
            <person name="Hibbett D.S."/>
            <person name="Martin F."/>
            <person name="Nordberg H.P."/>
            <person name="Cantor M.N."/>
            <person name="Hua S.X."/>
        </authorList>
    </citation>
    <scope>NUCLEOTIDE SEQUENCE [LARGE SCALE GENOMIC DNA]</scope>
    <source>
        <strain evidence="2 3">MUT 4182</strain>
    </source>
</reference>
<accession>A0A0C3KI93</accession>
<evidence type="ECO:0000313" key="2">
    <source>
        <dbReference type="EMBL" id="KIO21218.1"/>
    </source>
</evidence>
<keyword evidence="3" id="KW-1185">Reference proteome</keyword>
<protein>
    <submittedName>
        <fullName evidence="2">Uncharacterized protein</fullName>
    </submittedName>
</protein>
<dbReference type="AlphaFoldDB" id="A0A0C3KI93"/>
<reference evidence="3" key="2">
    <citation type="submission" date="2015-01" db="EMBL/GenBank/DDBJ databases">
        <title>Evolutionary Origins and Diversification of the Mycorrhizal Mutualists.</title>
        <authorList>
            <consortium name="DOE Joint Genome Institute"/>
            <consortium name="Mycorrhizal Genomics Consortium"/>
            <person name="Kohler A."/>
            <person name="Kuo A."/>
            <person name="Nagy L.G."/>
            <person name="Floudas D."/>
            <person name="Copeland A."/>
            <person name="Barry K.W."/>
            <person name="Cichocki N."/>
            <person name="Veneault-Fourrey C."/>
            <person name="LaButti K."/>
            <person name="Lindquist E.A."/>
            <person name="Lipzen A."/>
            <person name="Lundell T."/>
            <person name="Morin E."/>
            <person name="Murat C."/>
            <person name="Riley R."/>
            <person name="Ohm R."/>
            <person name="Sun H."/>
            <person name="Tunlid A."/>
            <person name="Henrissat B."/>
            <person name="Grigoriev I.V."/>
            <person name="Hibbett D.S."/>
            <person name="Martin F."/>
        </authorList>
    </citation>
    <scope>NUCLEOTIDE SEQUENCE [LARGE SCALE GENOMIC DNA]</scope>
    <source>
        <strain evidence="3">MUT 4182</strain>
    </source>
</reference>
<sequence>MQHPRPLHVNKPSGIPEAISETTLPSSISRYDRPVGNWVEPRADIRAPNIGLPTNSEHNDGRWIAFEHVTPEVDSYFRHDQHHVATLSPIQTHRSPTLVESYRNKIQALQRWTKSLLYHRPIRGYARLATSLRNRFIRRGVDKDEGAQETTYSTSHSL</sequence>
<dbReference type="Proteomes" id="UP000054248">
    <property type="component" value="Unassembled WGS sequence"/>
</dbReference>
<dbReference type="HOGENOM" id="CLU_1688022_0_0_1"/>
<evidence type="ECO:0000313" key="3">
    <source>
        <dbReference type="Proteomes" id="UP000054248"/>
    </source>
</evidence>
<evidence type="ECO:0000256" key="1">
    <source>
        <dbReference type="SAM" id="MobiDB-lite"/>
    </source>
</evidence>